<feature type="domain" description="AbiEi antitoxin N-terminal" evidence="1">
    <location>
        <begin position="10"/>
        <end position="49"/>
    </location>
</feature>
<dbReference type="Pfam" id="PF13338">
    <property type="entry name" value="AbiEi_4"/>
    <property type="match status" value="1"/>
</dbReference>
<evidence type="ECO:0000313" key="3">
    <source>
        <dbReference type="Proteomes" id="UP000186132"/>
    </source>
</evidence>
<dbReference type="AlphaFoldDB" id="A0A1M5RND7"/>
<protein>
    <submittedName>
        <fullName evidence="2">Transcriptional regulator, AbiEi antitoxin, Type IV TA system</fullName>
    </submittedName>
</protein>
<accession>A0A1M5RND7</accession>
<dbReference type="STRING" id="1206085.SAMN05443575_3599"/>
<dbReference type="EMBL" id="FQVU01000005">
    <property type="protein sequence ID" value="SHH27794.1"/>
    <property type="molecule type" value="Genomic_DNA"/>
</dbReference>
<reference evidence="2 3" key="1">
    <citation type="submission" date="2016-11" db="EMBL/GenBank/DDBJ databases">
        <authorList>
            <person name="Jaros S."/>
            <person name="Januszkiewicz K."/>
            <person name="Wedrychowicz H."/>
        </authorList>
    </citation>
    <scope>NUCLEOTIDE SEQUENCE [LARGE SCALE GENOMIC DNA]</scope>
    <source>
        <strain evidence="2 3">DSM 45627</strain>
    </source>
</reference>
<keyword evidence="3" id="KW-1185">Reference proteome</keyword>
<proteinExistence type="predicted"/>
<sequence>MRPPPAVSLAQHGVFTSAQALADGWTSHALRHAVACGALRRIRAGVYATPPVPGDPHHVAVANLRQAATAFALTNPAVPVSHTAAGALLGVELLDVPVHVCASFRRGGRGPMSGVHRHRGRLGPWDVGRCGRVALTSAARTVLDIGHEHGADAAITAADSALRLGATDRARLDAVVLATAAWPGIAATHEALALADASAESALESISRLRMARAGLPIPQAQATVLDRRGAFVGRVDFYWDEFGVVGEADGLRKYSSPAALYDEKRRQERLEQAGLIVVRWGWGDLATFDVVARRLRAAFARGSRPDRAVRRWRVRAWPHAGAVS</sequence>
<dbReference type="OrthoDB" id="5143202at2"/>
<evidence type="ECO:0000259" key="1">
    <source>
        <dbReference type="Pfam" id="PF13338"/>
    </source>
</evidence>
<evidence type="ECO:0000313" key="2">
    <source>
        <dbReference type="EMBL" id="SHH27794.1"/>
    </source>
</evidence>
<name>A0A1M5RND7_9ACTN</name>
<dbReference type="Proteomes" id="UP000186132">
    <property type="component" value="Unassembled WGS sequence"/>
</dbReference>
<dbReference type="RefSeq" id="WP_159440896.1">
    <property type="nucleotide sequence ID" value="NZ_FQVU01000005.1"/>
</dbReference>
<organism evidence="2 3">
    <name type="scientific">Jatrophihabitans endophyticus</name>
    <dbReference type="NCBI Taxonomy" id="1206085"/>
    <lineage>
        <taxon>Bacteria</taxon>
        <taxon>Bacillati</taxon>
        <taxon>Actinomycetota</taxon>
        <taxon>Actinomycetes</taxon>
        <taxon>Jatrophihabitantales</taxon>
        <taxon>Jatrophihabitantaceae</taxon>
        <taxon>Jatrophihabitans</taxon>
    </lineage>
</organism>
<dbReference type="InterPro" id="IPR025159">
    <property type="entry name" value="AbiEi_N"/>
</dbReference>
<gene>
    <name evidence="2" type="ORF">SAMN05443575_3599</name>
</gene>